<gene>
    <name evidence="9" type="ORF">CAL12_17310</name>
</gene>
<evidence type="ECO:0000313" key="10">
    <source>
        <dbReference type="Proteomes" id="UP000194151"/>
    </source>
</evidence>
<sequence>MDQFVDQIRSFIETNQEWAGPVTALLTMAESVVILGLFVPATALMLITGGLVGSGSLDGATILIWGIAGAIVGDAFSYWLGRGVGPRVLRRWPLSNHRPAVARARLFFSRYGFASVLAGRFMGPIRSTIPTVAGVMGMSHARFQTANILSAALWVPAMLAPGYLTMRNVDDISGASHIGMAIGTGISILLGVWLLCMVLRKRRVPAAGRRARR</sequence>
<keyword evidence="4 7" id="KW-0812">Transmembrane</keyword>
<organism evidence="9 10">
    <name type="scientific">Bordetella genomosp. 8</name>
    <dbReference type="NCBI Taxonomy" id="1416806"/>
    <lineage>
        <taxon>Bacteria</taxon>
        <taxon>Pseudomonadati</taxon>
        <taxon>Pseudomonadota</taxon>
        <taxon>Betaproteobacteria</taxon>
        <taxon>Burkholderiales</taxon>
        <taxon>Alcaligenaceae</taxon>
        <taxon>Bordetella</taxon>
    </lineage>
</organism>
<dbReference type="InterPro" id="IPR032816">
    <property type="entry name" value="VTT_dom"/>
</dbReference>
<dbReference type="RefSeq" id="WP_086067954.1">
    <property type="nucleotide sequence ID" value="NZ_CP021108.1"/>
</dbReference>
<reference evidence="9 10" key="1">
    <citation type="submission" date="2017-05" db="EMBL/GenBank/DDBJ databases">
        <title>Complete and WGS of Bordetella genogroups.</title>
        <authorList>
            <person name="Spilker T."/>
            <person name="LiPuma J."/>
        </authorList>
    </citation>
    <scope>NUCLEOTIDE SEQUENCE [LARGE SCALE GENOMIC DNA]</scope>
    <source>
        <strain evidence="9 10">AU19157</strain>
    </source>
</reference>
<keyword evidence="6 7" id="KW-0472">Membrane</keyword>
<dbReference type="PANTHER" id="PTHR30353:SF15">
    <property type="entry name" value="INNER MEMBRANE PROTEIN YABI"/>
    <property type="match status" value="1"/>
</dbReference>
<keyword evidence="10" id="KW-1185">Reference proteome</keyword>
<accession>A0A1W6YUE6</accession>
<dbReference type="OrthoDB" id="9780918at2"/>
<feature type="transmembrane region" description="Helical" evidence="7">
    <location>
        <begin position="178"/>
        <end position="199"/>
    </location>
</feature>
<feature type="transmembrane region" description="Helical" evidence="7">
    <location>
        <begin position="146"/>
        <end position="166"/>
    </location>
</feature>
<feature type="domain" description="VTT" evidence="8">
    <location>
        <begin position="39"/>
        <end position="163"/>
    </location>
</feature>
<dbReference type="PANTHER" id="PTHR30353">
    <property type="entry name" value="INNER MEMBRANE PROTEIN DEDA-RELATED"/>
    <property type="match status" value="1"/>
</dbReference>
<dbReference type="InterPro" id="IPR032818">
    <property type="entry name" value="DedA-like"/>
</dbReference>
<dbReference type="AlphaFoldDB" id="A0A1W6YUE6"/>
<comment type="similarity">
    <text evidence="2 7">Belongs to the DedA family.</text>
</comment>
<evidence type="ECO:0000256" key="6">
    <source>
        <dbReference type="ARBA" id="ARBA00023136"/>
    </source>
</evidence>
<name>A0A1W6YUE6_9BORD</name>
<feature type="transmembrane region" description="Helical" evidence="7">
    <location>
        <begin position="59"/>
        <end position="81"/>
    </location>
</feature>
<keyword evidence="5 7" id="KW-1133">Transmembrane helix</keyword>
<feature type="transmembrane region" description="Helical" evidence="7">
    <location>
        <begin position="32"/>
        <end position="53"/>
    </location>
</feature>
<evidence type="ECO:0000256" key="7">
    <source>
        <dbReference type="RuleBase" id="RU367016"/>
    </source>
</evidence>
<evidence type="ECO:0000256" key="2">
    <source>
        <dbReference type="ARBA" id="ARBA00010792"/>
    </source>
</evidence>
<evidence type="ECO:0000256" key="4">
    <source>
        <dbReference type="ARBA" id="ARBA00022692"/>
    </source>
</evidence>
<evidence type="ECO:0000256" key="3">
    <source>
        <dbReference type="ARBA" id="ARBA00022475"/>
    </source>
</evidence>
<proteinExistence type="inferred from homology"/>
<dbReference type="GO" id="GO:0005886">
    <property type="term" value="C:plasma membrane"/>
    <property type="evidence" value="ECO:0007669"/>
    <property type="project" value="UniProtKB-SubCell"/>
</dbReference>
<dbReference type="Pfam" id="PF09335">
    <property type="entry name" value="VTT_dom"/>
    <property type="match status" value="1"/>
</dbReference>
<dbReference type="Proteomes" id="UP000194151">
    <property type="component" value="Chromosome"/>
</dbReference>
<dbReference type="KEGG" id="bgv:CAL12_17310"/>
<comment type="subcellular location">
    <subcellularLocation>
        <location evidence="1 7">Cell membrane</location>
        <topology evidence="1 7">Multi-pass membrane protein</topology>
    </subcellularLocation>
</comment>
<keyword evidence="3 7" id="KW-1003">Cell membrane</keyword>
<evidence type="ECO:0000256" key="1">
    <source>
        <dbReference type="ARBA" id="ARBA00004651"/>
    </source>
</evidence>
<evidence type="ECO:0000313" key="9">
    <source>
        <dbReference type="EMBL" id="ARP84598.1"/>
    </source>
</evidence>
<dbReference type="STRING" id="1416806.CAL12_17310"/>
<protein>
    <recommendedName>
        <fullName evidence="8">VTT domain-containing protein</fullName>
    </recommendedName>
</protein>
<evidence type="ECO:0000256" key="5">
    <source>
        <dbReference type="ARBA" id="ARBA00022989"/>
    </source>
</evidence>
<evidence type="ECO:0000259" key="8">
    <source>
        <dbReference type="Pfam" id="PF09335"/>
    </source>
</evidence>
<dbReference type="EMBL" id="CP021108">
    <property type="protein sequence ID" value="ARP84598.1"/>
    <property type="molecule type" value="Genomic_DNA"/>
</dbReference>